<evidence type="ECO:0000313" key="14">
    <source>
        <dbReference type="Proteomes" id="UP000323946"/>
    </source>
</evidence>
<protein>
    <recommendedName>
        <fullName evidence="2">histidine kinase</fullName>
        <ecNumber evidence="2">2.7.13.3</ecNumber>
    </recommendedName>
</protein>
<dbReference type="InterPro" id="IPR003594">
    <property type="entry name" value="HATPase_dom"/>
</dbReference>
<evidence type="ECO:0000256" key="1">
    <source>
        <dbReference type="ARBA" id="ARBA00000085"/>
    </source>
</evidence>
<dbReference type="Gene3D" id="3.30.565.10">
    <property type="entry name" value="Histidine kinase-like ATPase, C-terminal domain"/>
    <property type="match status" value="1"/>
</dbReference>
<feature type="domain" description="Histidine kinase/HSP90-like ATPase" evidence="11">
    <location>
        <begin position="281"/>
        <end position="363"/>
    </location>
</feature>
<dbReference type="SMR" id="A0A5M7BBQ1"/>
<keyword evidence="7" id="KW-0067">ATP-binding</keyword>
<dbReference type="GO" id="GO:0016020">
    <property type="term" value="C:membrane"/>
    <property type="evidence" value="ECO:0007669"/>
    <property type="project" value="InterPro"/>
</dbReference>
<feature type="coiled-coil region" evidence="9">
    <location>
        <begin position="155"/>
        <end position="182"/>
    </location>
</feature>
<organism evidence="13 14">
    <name type="scientific">Saccharopolyspora hirsuta</name>
    <dbReference type="NCBI Taxonomy" id="1837"/>
    <lineage>
        <taxon>Bacteria</taxon>
        <taxon>Bacillati</taxon>
        <taxon>Actinomycetota</taxon>
        <taxon>Actinomycetes</taxon>
        <taxon>Pseudonocardiales</taxon>
        <taxon>Pseudonocardiaceae</taxon>
        <taxon>Saccharopolyspora</taxon>
    </lineage>
</organism>
<dbReference type="Pfam" id="PF07730">
    <property type="entry name" value="HisKA_3"/>
    <property type="match status" value="1"/>
</dbReference>
<dbReference type="SUPFAM" id="SSF55874">
    <property type="entry name" value="ATPase domain of HSP90 chaperone/DNA topoisomerase II/histidine kinase"/>
    <property type="match status" value="1"/>
</dbReference>
<keyword evidence="10" id="KW-0812">Transmembrane</keyword>
<gene>
    <name evidence="13" type="ORF">F1721_32080</name>
</gene>
<feature type="transmembrane region" description="Helical" evidence="10">
    <location>
        <begin position="127"/>
        <end position="150"/>
    </location>
</feature>
<evidence type="ECO:0000256" key="8">
    <source>
        <dbReference type="ARBA" id="ARBA00023012"/>
    </source>
</evidence>
<keyword evidence="4" id="KW-0808">Transferase</keyword>
<keyword evidence="14" id="KW-1185">Reference proteome</keyword>
<feature type="transmembrane region" description="Helical" evidence="10">
    <location>
        <begin position="12"/>
        <end position="29"/>
    </location>
</feature>
<dbReference type="PANTHER" id="PTHR24421:SF10">
    <property type="entry name" value="NITRATE_NITRITE SENSOR PROTEIN NARQ"/>
    <property type="match status" value="1"/>
</dbReference>
<dbReference type="EC" id="2.7.13.3" evidence="2"/>
<feature type="transmembrane region" description="Helical" evidence="10">
    <location>
        <begin position="41"/>
        <end position="59"/>
    </location>
</feature>
<evidence type="ECO:0000256" key="10">
    <source>
        <dbReference type="SAM" id="Phobius"/>
    </source>
</evidence>
<evidence type="ECO:0000256" key="2">
    <source>
        <dbReference type="ARBA" id="ARBA00012438"/>
    </source>
</evidence>
<dbReference type="CDD" id="cd16917">
    <property type="entry name" value="HATPase_UhpB-NarQ-NarX-like"/>
    <property type="match status" value="1"/>
</dbReference>
<comment type="caution">
    <text evidence="13">The sequence shown here is derived from an EMBL/GenBank/DDBJ whole genome shotgun (WGS) entry which is preliminary data.</text>
</comment>
<evidence type="ECO:0000259" key="12">
    <source>
        <dbReference type="Pfam" id="PF07730"/>
    </source>
</evidence>
<keyword evidence="6 13" id="KW-0418">Kinase</keyword>
<name>A0A5M7BBQ1_SACHI</name>
<evidence type="ECO:0000256" key="5">
    <source>
        <dbReference type="ARBA" id="ARBA00022741"/>
    </source>
</evidence>
<dbReference type="GO" id="GO:0046983">
    <property type="term" value="F:protein dimerization activity"/>
    <property type="evidence" value="ECO:0007669"/>
    <property type="project" value="InterPro"/>
</dbReference>
<evidence type="ECO:0000259" key="11">
    <source>
        <dbReference type="Pfam" id="PF02518"/>
    </source>
</evidence>
<dbReference type="Pfam" id="PF02518">
    <property type="entry name" value="HATPase_c"/>
    <property type="match status" value="1"/>
</dbReference>
<dbReference type="Proteomes" id="UP000323946">
    <property type="component" value="Unassembled WGS sequence"/>
</dbReference>
<sequence length="367" mass="38553">MSTLRSWSSDAALAVAITLVGLVGTTIANRWSETALRPLDALGLALVAAAGLSLVLRRWQPEITAGAVALLTSAYLVLGYTYGPILLSLLVAVYSLARHRPLATSVPVALGVLAVLLVHVFTTSSGLPGLLGVIPGSAWVAVPFAVGSVVRVQREAVARDRAEQLRQRLDDERLRIAQEVHDVVGHGLAAIKMQADVALHVLAKKPEQAEVALEAISRTSSDALDELRATLAVVRRSSAQAPGLARLDDLLQRMREAGVSVELSTVGEARQLPPVVDLTSYRILQESLTNVLRHSGDKRAEVTVEYAADAVVLTVANPLSGSTGGGGGLGLPGMRQRVASLGGEFEAGPTADRRFTVHARLPTGGTP</sequence>
<keyword evidence="8" id="KW-0902">Two-component regulatory system</keyword>
<dbReference type="AlphaFoldDB" id="A0A5M7BBQ1"/>
<dbReference type="RefSeq" id="WP_150070584.1">
    <property type="nucleotide sequence ID" value="NZ_VWPH01000019.1"/>
</dbReference>
<reference evidence="13 14" key="1">
    <citation type="submission" date="2019-09" db="EMBL/GenBank/DDBJ databases">
        <title>Draft genome sequence of the thermophilic Saccharopolyspora hirsuta VKM Ac-666T.</title>
        <authorList>
            <person name="Lobastova T.G."/>
            <person name="Fokina V."/>
            <person name="Bragin E.Y."/>
            <person name="Shtratnikova V.Y."/>
            <person name="Starodumova I.P."/>
            <person name="Tarlachkov S.V."/>
            <person name="Donova M.V."/>
        </authorList>
    </citation>
    <scope>NUCLEOTIDE SEQUENCE [LARGE SCALE GENOMIC DNA]</scope>
    <source>
        <strain evidence="13 14">VKM Ac-666</strain>
    </source>
</reference>
<dbReference type="PANTHER" id="PTHR24421">
    <property type="entry name" value="NITRATE/NITRITE SENSOR PROTEIN NARX-RELATED"/>
    <property type="match status" value="1"/>
</dbReference>
<dbReference type="Gene3D" id="1.20.5.1930">
    <property type="match status" value="1"/>
</dbReference>
<dbReference type="GO" id="GO:0005524">
    <property type="term" value="F:ATP binding"/>
    <property type="evidence" value="ECO:0007669"/>
    <property type="project" value="UniProtKB-KW"/>
</dbReference>
<keyword evidence="10" id="KW-1133">Transmembrane helix</keyword>
<evidence type="ECO:0000313" key="13">
    <source>
        <dbReference type="EMBL" id="KAA5826120.1"/>
    </source>
</evidence>
<evidence type="ECO:0000256" key="3">
    <source>
        <dbReference type="ARBA" id="ARBA00022553"/>
    </source>
</evidence>
<keyword evidence="10" id="KW-0472">Membrane</keyword>
<dbReference type="GO" id="GO:0000155">
    <property type="term" value="F:phosphorelay sensor kinase activity"/>
    <property type="evidence" value="ECO:0007669"/>
    <property type="project" value="InterPro"/>
</dbReference>
<keyword evidence="9" id="KW-0175">Coiled coil</keyword>
<dbReference type="InterPro" id="IPR036890">
    <property type="entry name" value="HATPase_C_sf"/>
</dbReference>
<proteinExistence type="predicted"/>
<keyword evidence="5" id="KW-0547">Nucleotide-binding</keyword>
<dbReference type="EMBL" id="VWPH01000019">
    <property type="protein sequence ID" value="KAA5826120.1"/>
    <property type="molecule type" value="Genomic_DNA"/>
</dbReference>
<evidence type="ECO:0000256" key="6">
    <source>
        <dbReference type="ARBA" id="ARBA00022777"/>
    </source>
</evidence>
<accession>A0A5M7BBQ1</accession>
<dbReference type="OrthoDB" id="227596at2"/>
<evidence type="ECO:0000256" key="9">
    <source>
        <dbReference type="SAM" id="Coils"/>
    </source>
</evidence>
<comment type="catalytic activity">
    <reaction evidence="1">
        <text>ATP + protein L-histidine = ADP + protein N-phospho-L-histidine.</text>
        <dbReference type="EC" id="2.7.13.3"/>
    </reaction>
</comment>
<feature type="transmembrane region" description="Helical" evidence="10">
    <location>
        <begin position="65"/>
        <end position="90"/>
    </location>
</feature>
<dbReference type="InterPro" id="IPR050482">
    <property type="entry name" value="Sensor_HK_TwoCompSys"/>
</dbReference>
<feature type="domain" description="Signal transduction histidine kinase subgroup 3 dimerisation and phosphoacceptor" evidence="12">
    <location>
        <begin position="172"/>
        <end position="236"/>
    </location>
</feature>
<dbReference type="InterPro" id="IPR011712">
    <property type="entry name" value="Sig_transdc_His_kin_sub3_dim/P"/>
</dbReference>
<keyword evidence="3" id="KW-0597">Phosphoprotein</keyword>
<evidence type="ECO:0000256" key="7">
    <source>
        <dbReference type="ARBA" id="ARBA00022840"/>
    </source>
</evidence>
<evidence type="ECO:0000256" key="4">
    <source>
        <dbReference type="ARBA" id="ARBA00022679"/>
    </source>
</evidence>
<feature type="transmembrane region" description="Helical" evidence="10">
    <location>
        <begin position="102"/>
        <end position="121"/>
    </location>
</feature>